<feature type="modified residue" description="N6-(pyridoxal phosphate)lysine" evidence="8">
    <location>
        <position position="231"/>
    </location>
</feature>
<evidence type="ECO:0000256" key="1">
    <source>
        <dbReference type="ARBA" id="ARBA00001528"/>
    </source>
</evidence>
<dbReference type="CDD" id="cd00378">
    <property type="entry name" value="SHMT"/>
    <property type="match status" value="1"/>
</dbReference>
<dbReference type="PANTHER" id="PTHR11680:SF35">
    <property type="entry name" value="SERINE HYDROXYMETHYLTRANSFERASE 1"/>
    <property type="match status" value="1"/>
</dbReference>
<dbReference type="Proteomes" id="UP001255856">
    <property type="component" value="Unassembled WGS sequence"/>
</dbReference>
<evidence type="ECO:0000256" key="7">
    <source>
        <dbReference type="ARBA" id="ARBA00022898"/>
    </source>
</evidence>
<dbReference type="AlphaFoldDB" id="A0AAD9IKD6"/>
<dbReference type="EMBL" id="JASFZW010000004">
    <property type="protein sequence ID" value="KAK2078805.1"/>
    <property type="molecule type" value="Genomic_DNA"/>
</dbReference>
<comment type="pathway">
    <text evidence="3 9">One-carbon metabolism; tetrahydrofolate interconversion.</text>
</comment>
<dbReference type="PANTHER" id="PTHR11680">
    <property type="entry name" value="SERINE HYDROXYMETHYLTRANSFERASE"/>
    <property type="match status" value="1"/>
</dbReference>
<feature type="domain" description="Serine hydroxymethyltransferase-like" evidence="10">
    <location>
        <begin position="90"/>
        <end position="402"/>
    </location>
</feature>
<name>A0AAD9IKD6_PROWI</name>
<dbReference type="GO" id="GO:0004372">
    <property type="term" value="F:glycine hydroxymethyltransferase activity"/>
    <property type="evidence" value="ECO:0007669"/>
    <property type="project" value="UniProtKB-EC"/>
</dbReference>
<feature type="domain" description="Serine hydroxymethyltransferase-like" evidence="10">
    <location>
        <begin position="28"/>
        <end position="89"/>
    </location>
</feature>
<dbReference type="Gene3D" id="3.40.640.10">
    <property type="entry name" value="Type I PLP-dependent aspartate aminotransferase-like (Major domain)"/>
    <property type="match status" value="1"/>
</dbReference>
<dbReference type="PROSITE" id="PS00096">
    <property type="entry name" value="SHMT"/>
    <property type="match status" value="1"/>
</dbReference>
<evidence type="ECO:0000256" key="5">
    <source>
        <dbReference type="ARBA" id="ARBA00022563"/>
    </source>
</evidence>
<dbReference type="EC" id="2.1.2.1" evidence="9"/>
<dbReference type="HAMAP" id="MF_00051">
    <property type="entry name" value="SHMT"/>
    <property type="match status" value="1"/>
</dbReference>
<evidence type="ECO:0000256" key="8">
    <source>
        <dbReference type="PIRSR" id="PIRSR000412-50"/>
    </source>
</evidence>
<dbReference type="GO" id="GO:0019264">
    <property type="term" value="P:glycine biosynthetic process from serine"/>
    <property type="evidence" value="ECO:0007669"/>
    <property type="project" value="InterPro"/>
</dbReference>
<dbReference type="InterPro" id="IPR015421">
    <property type="entry name" value="PyrdxlP-dep_Trfase_major"/>
</dbReference>
<dbReference type="Pfam" id="PF00464">
    <property type="entry name" value="SHMT"/>
    <property type="match status" value="2"/>
</dbReference>
<evidence type="ECO:0000256" key="3">
    <source>
        <dbReference type="ARBA" id="ARBA00004777"/>
    </source>
</evidence>
<gene>
    <name evidence="11" type="primary">SHM4</name>
    <name evidence="11" type="ORF">QBZ16_003645</name>
</gene>
<dbReference type="GO" id="GO:0035999">
    <property type="term" value="P:tetrahydrofolate interconversion"/>
    <property type="evidence" value="ECO:0007669"/>
    <property type="project" value="InterPro"/>
</dbReference>
<dbReference type="InterPro" id="IPR001085">
    <property type="entry name" value="Ser_HO-MeTrfase"/>
</dbReference>
<sequence length="459" mass="49449">MTNATDAAATMSSAERFAQVFPDALKSLKEADPEVATLVEEEKKRQWKGIELIASENFTSAPVLEALGSALTNKYSEGLPGARYYGGNEPYSGSPANFAVYTALLQPHDRIMGLDLPSGGHLTHGYYTAGGKKISATSIFFESLPYKLNPQTGYIDYDKLEEKATDYRPKLIIAGGSAYPREWDYARLRAIADKVGAMVMVDMAHYSGLVAAGELDSPFKLADVVTTTTHKSLRGPRAGMIFFRRGPKPAHALKRGEEAGKAAYDYEDRINFSVFPSLQGGPHNHQIGALAVALRQAASPSFKAYARAVVANARAMADELVQRGYTLVTGGTDNHLVLWDLRPAGLTGSKVEAACDRCHITLNKNAVVGDASALAPGGVRLGSPAMTSRGLDEADFRVVAGFLDEVVQECQALQAAHGKMLAAFTKALDASDKLRDIRERVEAWSTRFPMPGFDVAALL</sequence>
<keyword evidence="5 9" id="KW-0554">One-carbon metabolism</keyword>
<evidence type="ECO:0000259" key="10">
    <source>
        <dbReference type="Pfam" id="PF00464"/>
    </source>
</evidence>
<dbReference type="GO" id="GO:0005739">
    <property type="term" value="C:mitochondrion"/>
    <property type="evidence" value="ECO:0007669"/>
    <property type="project" value="TreeGrafter"/>
</dbReference>
<dbReference type="PIRSF" id="PIRSF000412">
    <property type="entry name" value="SHMT"/>
    <property type="match status" value="1"/>
</dbReference>
<dbReference type="InterPro" id="IPR015424">
    <property type="entry name" value="PyrdxlP-dep_Trfase"/>
</dbReference>
<proteinExistence type="inferred from homology"/>
<dbReference type="InterPro" id="IPR039429">
    <property type="entry name" value="SHMT-like_dom"/>
</dbReference>
<keyword evidence="12" id="KW-1185">Reference proteome</keyword>
<comment type="similarity">
    <text evidence="4 9">Belongs to the SHMT family.</text>
</comment>
<dbReference type="InterPro" id="IPR019798">
    <property type="entry name" value="Ser_HO-MeTrfase_PLP_BS"/>
</dbReference>
<comment type="caution">
    <text evidence="11">The sequence shown here is derived from an EMBL/GenBank/DDBJ whole genome shotgun (WGS) entry which is preliminary data.</text>
</comment>
<dbReference type="SUPFAM" id="SSF53383">
    <property type="entry name" value="PLP-dependent transferases"/>
    <property type="match status" value="1"/>
</dbReference>
<dbReference type="GO" id="GO:0030170">
    <property type="term" value="F:pyridoxal phosphate binding"/>
    <property type="evidence" value="ECO:0007669"/>
    <property type="project" value="InterPro"/>
</dbReference>
<protein>
    <recommendedName>
        <fullName evidence="9">Serine hydroxymethyltransferase</fullName>
        <ecNumber evidence="9">2.1.2.1</ecNumber>
    </recommendedName>
</protein>
<dbReference type="InterPro" id="IPR015422">
    <property type="entry name" value="PyrdxlP-dep_Trfase_small"/>
</dbReference>
<comment type="function">
    <text evidence="9">Interconversion of serine and glycine.</text>
</comment>
<evidence type="ECO:0000313" key="11">
    <source>
        <dbReference type="EMBL" id="KAK2078805.1"/>
    </source>
</evidence>
<dbReference type="Gene3D" id="3.90.1150.10">
    <property type="entry name" value="Aspartate Aminotransferase, domain 1"/>
    <property type="match status" value="1"/>
</dbReference>
<keyword evidence="6 9" id="KW-0808">Transferase</keyword>
<evidence type="ECO:0000256" key="4">
    <source>
        <dbReference type="ARBA" id="ARBA00006376"/>
    </source>
</evidence>
<dbReference type="NCBIfam" id="NF000586">
    <property type="entry name" value="PRK00011.1"/>
    <property type="match status" value="1"/>
</dbReference>
<organism evidence="11 12">
    <name type="scientific">Prototheca wickerhamii</name>
    <dbReference type="NCBI Taxonomy" id="3111"/>
    <lineage>
        <taxon>Eukaryota</taxon>
        <taxon>Viridiplantae</taxon>
        <taxon>Chlorophyta</taxon>
        <taxon>core chlorophytes</taxon>
        <taxon>Trebouxiophyceae</taxon>
        <taxon>Chlorellales</taxon>
        <taxon>Chlorellaceae</taxon>
        <taxon>Prototheca</taxon>
    </lineage>
</organism>
<comment type="catalytic activity">
    <reaction evidence="1 9">
        <text>(6R)-5,10-methylene-5,6,7,8-tetrahydrofolate + glycine + H2O = (6S)-5,6,7,8-tetrahydrofolate + L-serine</text>
        <dbReference type="Rhea" id="RHEA:15481"/>
        <dbReference type="ChEBI" id="CHEBI:15377"/>
        <dbReference type="ChEBI" id="CHEBI:15636"/>
        <dbReference type="ChEBI" id="CHEBI:33384"/>
        <dbReference type="ChEBI" id="CHEBI:57305"/>
        <dbReference type="ChEBI" id="CHEBI:57453"/>
        <dbReference type="EC" id="2.1.2.1"/>
    </reaction>
</comment>
<dbReference type="InterPro" id="IPR049943">
    <property type="entry name" value="Ser_HO-MeTrfase-like"/>
</dbReference>
<evidence type="ECO:0000256" key="2">
    <source>
        <dbReference type="ARBA" id="ARBA00001933"/>
    </source>
</evidence>
<evidence type="ECO:0000256" key="9">
    <source>
        <dbReference type="RuleBase" id="RU000585"/>
    </source>
</evidence>
<accession>A0AAD9IKD6</accession>
<evidence type="ECO:0000313" key="12">
    <source>
        <dbReference type="Proteomes" id="UP001255856"/>
    </source>
</evidence>
<keyword evidence="7 8" id="KW-0663">Pyridoxal phosphate</keyword>
<evidence type="ECO:0000256" key="6">
    <source>
        <dbReference type="ARBA" id="ARBA00022679"/>
    </source>
</evidence>
<comment type="cofactor">
    <cofactor evidence="2 8 9">
        <name>pyridoxal 5'-phosphate</name>
        <dbReference type="ChEBI" id="CHEBI:597326"/>
    </cofactor>
</comment>
<reference evidence="11" key="1">
    <citation type="submission" date="2021-01" db="EMBL/GenBank/DDBJ databases">
        <authorList>
            <person name="Eckstrom K.M.E."/>
        </authorList>
    </citation>
    <scope>NUCLEOTIDE SEQUENCE</scope>
    <source>
        <strain evidence="11">UVCC 0001</strain>
    </source>
</reference>